<sequence length="124" mass="14403">MATIPTPEVMQFKLDTGKLFKEVRHYNLVDGKEILSNKLNIGINRGFSKAKYIYSVKIRQPNKWSKQITGLYATHDIDLFYGDTINQKNLLIARFKDNGNELVIYYFEDFYPKPLGGFLNNFKG</sequence>
<evidence type="ECO:0000313" key="1">
    <source>
        <dbReference type="EMBL" id="SHK72185.1"/>
    </source>
</evidence>
<dbReference type="EMBL" id="FQZX01000004">
    <property type="protein sequence ID" value="SHK72185.1"/>
    <property type="molecule type" value="Genomic_DNA"/>
</dbReference>
<protein>
    <submittedName>
        <fullName evidence="1">Uncharacterized protein</fullName>
    </submittedName>
</protein>
<dbReference type="OrthoDB" id="1149494at2"/>
<dbReference type="AlphaFoldDB" id="A0A1M6USJ6"/>
<dbReference type="RefSeq" id="WP_073246916.1">
    <property type="nucleotide sequence ID" value="NZ_FQZX01000004.1"/>
</dbReference>
<gene>
    <name evidence="1" type="ORF">SAMN04488007_3665</name>
</gene>
<dbReference type="STRING" id="228958.SAMN04488007_3665"/>
<name>A0A1M6USJ6_9FLAO</name>
<dbReference type="Proteomes" id="UP000184314">
    <property type="component" value="Unassembled WGS sequence"/>
</dbReference>
<accession>A0A1M6USJ6</accession>
<proteinExistence type="predicted"/>
<organism evidence="1 2">
    <name type="scientific">Maribacter aquivivus</name>
    <dbReference type="NCBI Taxonomy" id="228958"/>
    <lineage>
        <taxon>Bacteria</taxon>
        <taxon>Pseudomonadati</taxon>
        <taxon>Bacteroidota</taxon>
        <taxon>Flavobacteriia</taxon>
        <taxon>Flavobacteriales</taxon>
        <taxon>Flavobacteriaceae</taxon>
        <taxon>Maribacter</taxon>
    </lineage>
</organism>
<reference evidence="2" key="1">
    <citation type="submission" date="2016-11" db="EMBL/GenBank/DDBJ databases">
        <authorList>
            <person name="Varghese N."/>
            <person name="Submissions S."/>
        </authorList>
    </citation>
    <scope>NUCLEOTIDE SEQUENCE [LARGE SCALE GENOMIC DNA]</scope>
    <source>
        <strain evidence="2">DSM 16478</strain>
    </source>
</reference>
<keyword evidence="2" id="KW-1185">Reference proteome</keyword>
<evidence type="ECO:0000313" key="2">
    <source>
        <dbReference type="Proteomes" id="UP000184314"/>
    </source>
</evidence>